<dbReference type="Proteomes" id="UP001055072">
    <property type="component" value="Unassembled WGS sequence"/>
</dbReference>
<evidence type="ECO:0000313" key="2">
    <source>
        <dbReference type="Proteomes" id="UP001055072"/>
    </source>
</evidence>
<sequence length="745" mass="80754">MQHEPGDEYIRRIATYIRANEAGLAAAGVALSRRRSRAKAAEASSIFNPLGWFDTSTAPTNVKPAVLAFDIHHLCYLLIRMEALGYDVGRLDVKVENPSRPMNYISIPGADRSDALSFRSFTSTLTAVSRLSLGAGWWGRPAPVTLDAELKYIYSSFTILPALRIHAPEPRMISELANDPIIHALPLYAFKSLQLLECVDVDPRTLTGWDKLSVSLKSLSIKRSGLEDVSDVFINAVLDDQARSEGRAVIPRMRSKGSLSHQGSFRRTRLPETVPEDAEDAPSPPPTPGVQEVSLPASTKSELPSLSWSSLRHLSLAENALTFLPPSPLPYLTSVNHLDLSSNLLVSVPSGLSTLYSLVSLNLSDNMIDSVLGIYTMLGQILRLNLSRNRLESICGLERLLALERVDLRHNIIEESAEIGRLATLPNISEVWVEGNPLTEIEEGYRIRCFDLFWKEGKTIVLDGSPPGFYEKRYLTSPPPEQMASARTAPTAAPSPPSPKAGGLVVPALPSPEASPSGSAPNSQGASPQTAAMVARGRKKKSKRIVDLDGGGDVVSSRGGSHARSASERDVQQRTTSPAKPSARPPEHTNSIIPTSQSPLPVRRPSTTAGKPPSSPPSAIPLPPPKFVSRHTRRQTEFSPPTPPPERDFIDLSSSPSANDRRTSSHRRSATMSSKSTARRGRVSASMYEPPTPGGENGDIQFSEAEAFRQRIEALRSDLGEGWLKVFNQSHLASPKPTLPGVASG</sequence>
<keyword evidence="2" id="KW-1185">Reference proteome</keyword>
<organism evidence="1 2">
    <name type="scientific">Irpex rosettiformis</name>
    <dbReference type="NCBI Taxonomy" id="378272"/>
    <lineage>
        <taxon>Eukaryota</taxon>
        <taxon>Fungi</taxon>
        <taxon>Dikarya</taxon>
        <taxon>Basidiomycota</taxon>
        <taxon>Agaricomycotina</taxon>
        <taxon>Agaricomycetes</taxon>
        <taxon>Polyporales</taxon>
        <taxon>Irpicaceae</taxon>
        <taxon>Irpex</taxon>
    </lineage>
</organism>
<dbReference type="EMBL" id="MU274934">
    <property type="protein sequence ID" value="KAI0085193.1"/>
    <property type="molecule type" value="Genomic_DNA"/>
</dbReference>
<accession>A0ACB8TT72</accession>
<evidence type="ECO:0000313" key="1">
    <source>
        <dbReference type="EMBL" id="KAI0085193.1"/>
    </source>
</evidence>
<comment type="caution">
    <text evidence="1">The sequence shown here is derived from an EMBL/GenBank/DDBJ whole genome shotgun (WGS) entry which is preliminary data.</text>
</comment>
<reference evidence="1" key="1">
    <citation type="journal article" date="2021" name="Environ. Microbiol.">
        <title>Gene family expansions and transcriptome signatures uncover fungal adaptations to wood decay.</title>
        <authorList>
            <person name="Hage H."/>
            <person name="Miyauchi S."/>
            <person name="Viragh M."/>
            <person name="Drula E."/>
            <person name="Min B."/>
            <person name="Chaduli D."/>
            <person name="Navarro D."/>
            <person name="Favel A."/>
            <person name="Norest M."/>
            <person name="Lesage-Meessen L."/>
            <person name="Balint B."/>
            <person name="Merenyi Z."/>
            <person name="de Eugenio L."/>
            <person name="Morin E."/>
            <person name="Martinez A.T."/>
            <person name="Baldrian P."/>
            <person name="Stursova M."/>
            <person name="Martinez M.J."/>
            <person name="Novotny C."/>
            <person name="Magnuson J.K."/>
            <person name="Spatafora J.W."/>
            <person name="Maurice S."/>
            <person name="Pangilinan J."/>
            <person name="Andreopoulos W."/>
            <person name="LaButti K."/>
            <person name="Hundley H."/>
            <person name="Na H."/>
            <person name="Kuo A."/>
            <person name="Barry K."/>
            <person name="Lipzen A."/>
            <person name="Henrissat B."/>
            <person name="Riley R."/>
            <person name="Ahrendt S."/>
            <person name="Nagy L.G."/>
            <person name="Grigoriev I.V."/>
            <person name="Martin F."/>
            <person name="Rosso M.N."/>
        </authorList>
    </citation>
    <scope>NUCLEOTIDE SEQUENCE</scope>
    <source>
        <strain evidence="1">CBS 384.51</strain>
    </source>
</reference>
<gene>
    <name evidence="1" type="ORF">BDY19DRAFT_460943</name>
</gene>
<protein>
    <submittedName>
        <fullName evidence="1">Uncharacterized protein</fullName>
    </submittedName>
</protein>
<proteinExistence type="predicted"/>
<name>A0ACB8TT72_9APHY</name>